<accession>A0A5J4RRG3</accession>
<organism evidence="1 2">
    <name type="scientific">Streblomastix strix</name>
    <dbReference type="NCBI Taxonomy" id="222440"/>
    <lineage>
        <taxon>Eukaryota</taxon>
        <taxon>Metamonada</taxon>
        <taxon>Preaxostyla</taxon>
        <taxon>Oxymonadida</taxon>
        <taxon>Streblomastigidae</taxon>
        <taxon>Streblomastix</taxon>
    </lineage>
</organism>
<name>A0A5J4RRG3_9EUKA</name>
<proteinExistence type="predicted"/>
<dbReference type="Proteomes" id="UP000324800">
    <property type="component" value="Unassembled WGS sequence"/>
</dbReference>
<reference evidence="1 2" key="1">
    <citation type="submission" date="2019-03" db="EMBL/GenBank/DDBJ databases">
        <title>Single cell metagenomics reveals metabolic interactions within the superorganism composed of flagellate Streblomastix strix and complex community of Bacteroidetes bacteria on its surface.</title>
        <authorList>
            <person name="Treitli S.C."/>
            <person name="Kolisko M."/>
            <person name="Husnik F."/>
            <person name="Keeling P."/>
            <person name="Hampl V."/>
        </authorList>
    </citation>
    <scope>NUCLEOTIDE SEQUENCE [LARGE SCALE GENOMIC DNA]</scope>
    <source>
        <strain evidence="1">ST1C</strain>
    </source>
</reference>
<evidence type="ECO:0000313" key="1">
    <source>
        <dbReference type="EMBL" id="KAA6335875.1"/>
    </source>
</evidence>
<dbReference type="AlphaFoldDB" id="A0A5J4RRG3"/>
<dbReference type="EMBL" id="SNRW01041708">
    <property type="protein sequence ID" value="KAA6335875.1"/>
    <property type="molecule type" value="Genomic_DNA"/>
</dbReference>
<sequence>MPPPNSGSLGQPPSGQVQTGSYILRNAVIPQATIFLPALNAEQEIPGIPNVLTKEIIKDHTNRQMLKNLTILPVGKNVEGQYWPGFGPDVSHATDWRKTKQQGQTPSMDEVKTFWKEHSFDQ</sequence>
<comment type="caution">
    <text evidence="1">The sequence shown here is derived from an EMBL/GenBank/DDBJ whole genome shotgun (WGS) entry which is preliminary data.</text>
</comment>
<gene>
    <name evidence="1" type="ORF">EZS28_052923</name>
</gene>
<evidence type="ECO:0000313" key="2">
    <source>
        <dbReference type="Proteomes" id="UP000324800"/>
    </source>
</evidence>
<protein>
    <submittedName>
        <fullName evidence="1">Uncharacterized protein</fullName>
    </submittedName>
</protein>